<comment type="caution">
    <text evidence="2">The sequence shown here is derived from an EMBL/GenBank/DDBJ whole genome shotgun (WGS) entry which is preliminary data.</text>
</comment>
<evidence type="ECO:0000256" key="1">
    <source>
        <dbReference type="SAM" id="Phobius"/>
    </source>
</evidence>
<evidence type="ECO:0000313" key="2">
    <source>
        <dbReference type="EMBL" id="CAG7673187.1"/>
    </source>
</evidence>
<organism evidence="2 3">
    <name type="scientific">Allacma fusca</name>
    <dbReference type="NCBI Taxonomy" id="39272"/>
    <lineage>
        <taxon>Eukaryota</taxon>
        <taxon>Metazoa</taxon>
        <taxon>Ecdysozoa</taxon>
        <taxon>Arthropoda</taxon>
        <taxon>Hexapoda</taxon>
        <taxon>Collembola</taxon>
        <taxon>Symphypleona</taxon>
        <taxon>Sminthuridae</taxon>
        <taxon>Allacma</taxon>
    </lineage>
</organism>
<reference evidence="2" key="1">
    <citation type="submission" date="2021-06" db="EMBL/GenBank/DDBJ databases">
        <authorList>
            <person name="Hodson N. C."/>
            <person name="Mongue J. A."/>
            <person name="Jaron S. K."/>
        </authorList>
    </citation>
    <scope>NUCLEOTIDE SEQUENCE</scope>
</reference>
<proteinExistence type="predicted"/>
<dbReference type="Proteomes" id="UP000708208">
    <property type="component" value="Unassembled WGS sequence"/>
</dbReference>
<dbReference type="AlphaFoldDB" id="A0A8J2J1T8"/>
<gene>
    <name evidence="2" type="ORF">AFUS01_LOCUS2246</name>
</gene>
<name>A0A8J2J1T8_9HEXA</name>
<evidence type="ECO:0000313" key="3">
    <source>
        <dbReference type="Proteomes" id="UP000708208"/>
    </source>
</evidence>
<keyword evidence="1" id="KW-0472">Membrane</keyword>
<sequence length="93" mass="10677">MSTKMVSGVRFCSSCRSLSPRSEVTIEMLWGICSFSIIHFWHIVVTLCSFNHLPNMTLRLVILLATQTLLVLLVSYFKYCFLGHSKDKECLED</sequence>
<feature type="transmembrane region" description="Helical" evidence="1">
    <location>
        <begin position="28"/>
        <end position="48"/>
    </location>
</feature>
<keyword evidence="3" id="KW-1185">Reference proteome</keyword>
<keyword evidence="1" id="KW-0812">Transmembrane</keyword>
<accession>A0A8J2J1T8</accession>
<dbReference type="EMBL" id="CAJVCH010012792">
    <property type="protein sequence ID" value="CAG7673187.1"/>
    <property type="molecule type" value="Genomic_DNA"/>
</dbReference>
<feature type="transmembrane region" description="Helical" evidence="1">
    <location>
        <begin position="60"/>
        <end position="79"/>
    </location>
</feature>
<keyword evidence="1" id="KW-1133">Transmembrane helix</keyword>
<protein>
    <submittedName>
        <fullName evidence="2">Uncharacterized protein</fullName>
    </submittedName>
</protein>